<gene>
    <name evidence="2" type="ORF">Maes01_01939</name>
</gene>
<comment type="caution">
    <text evidence="2">The sequence shown here is derived from an EMBL/GenBank/DDBJ whole genome shotgun (WGS) entry which is preliminary data.</text>
</comment>
<protein>
    <recommendedName>
        <fullName evidence="4">TraB/GumN family protein</fullName>
    </recommendedName>
</protein>
<dbReference type="InterPro" id="IPR002816">
    <property type="entry name" value="TraB/PrgY/GumN_fam"/>
</dbReference>
<organism evidence="2 3">
    <name type="scientific">Microbulbifer aestuariivivens</name>
    <dbReference type="NCBI Taxonomy" id="1908308"/>
    <lineage>
        <taxon>Bacteria</taxon>
        <taxon>Pseudomonadati</taxon>
        <taxon>Pseudomonadota</taxon>
        <taxon>Gammaproteobacteria</taxon>
        <taxon>Cellvibrionales</taxon>
        <taxon>Microbulbiferaceae</taxon>
        <taxon>Microbulbifer</taxon>
    </lineage>
</organism>
<proteinExistence type="predicted"/>
<dbReference type="CDD" id="cd14789">
    <property type="entry name" value="Tiki"/>
    <property type="match status" value="1"/>
</dbReference>
<feature type="signal peptide" evidence="1">
    <location>
        <begin position="1"/>
        <end position="33"/>
    </location>
</feature>
<dbReference type="PANTHER" id="PTHR40590">
    <property type="entry name" value="CYTOPLASMIC PROTEIN-RELATED"/>
    <property type="match status" value="1"/>
</dbReference>
<keyword evidence="1" id="KW-0732">Signal</keyword>
<evidence type="ECO:0000256" key="1">
    <source>
        <dbReference type="SAM" id="SignalP"/>
    </source>
</evidence>
<evidence type="ECO:0000313" key="3">
    <source>
        <dbReference type="Proteomes" id="UP001408594"/>
    </source>
</evidence>
<name>A0ABP9WTD5_9GAMM</name>
<reference evidence="2 3" key="1">
    <citation type="submission" date="2024-02" db="EMBL/GenBank/DDBJ databases">
        <title>Microbulbifer aestuariivivens NBRC 112533.</title>
        <authorList>
            <person name="Ichikawa N."/>
            <person name="Katano-Makiyama Y."/>
            <person name="Hidaka K."/>
        </authorList>
    </citation>
    <scope>NUCLEOTIDE SEQUENCE [LARGE SCALE GENOMIC DNA]</scope>
    <source>
        <strain evidence="2 3">NBRC 112533</strain>
    </source>
</reference>
<dbReference type="PANTHER" id="PTHR40590:SF1">
    <property type="entry name" value="CYTOPLASMIC PROTEIN"/>
    <property type="match status" value="1"/>
</dbReference>
<dbReference type="EMBL" id="BAABRT010000014">
    <property type="protein sequence ID" value="GAA5525370.1"/>
    <property type="molecule type" value="Genomic_DNA"/>
</dbReference>
<evidence type="ECO:0008006" key="4">
    <source>
        <dbReference type="Google" id="ProtNLM"/>
    </source>
</evidence>
<accession>A0ABP9WTD5</accession>
<keyword evidence="3" id="KW-1185">Reference proteome</keyword>
<dbReference type="Pfam" id="PF01963">
    <property type="entry name" value="TraB_PrgY_gumN"/>
    <property type="match status" value="1"/>
</dbReference>
<evidence type="ECO:0000313" key="2">
    <source>
        <dbReference type="EMBL" id="GAA5525370.1"/>
    </source>
</evidence>
<sequence length="306" mass="34556">MILSPKKCVLPKTLLLKACAALVLLILSAAAMAAQDRGLFWMAEKQGQRVYLLGSVHLATPDFYPLRSEILQAYERSDALAVEADILAAERNPTLQQQIMQQSLYTNGRSLRDDLSAETFQQLQSWLNQRQLPEAMFIRQRPAIAMITLSMVEMQARGLNPQLGIDRHFLLKAHNTGDKQVLELEGVMEQLSMLNNLENPDLMLQQTLQQLGEIDTVLPKMMSAWKQGDADGMYQLIIADYLQESPDYAALYEEMFFKRNRRMASAIAQASKTHDTLFVIVGAGHLVGSKSMLEELEKRQFRITAL</sequence>
<dbReference type="InterPro" id="IPR047111">
    <property type="entry name" value="YbaP-like"/>
</dbReference>
<feature type="chain" id="PRO_5046145856" description="TraB/GumN family protein" evidence="1">
    <location>
        <begin position="34"/>
        <end position="306"/>
    </location>
</feature>
<dbReference type="Proteomes" id="UP001408594">
    <property type="component" value="Unassembled WGS sequence"/>
</dbReference>